<dbReference type="RefSeq" id="WP_090242842.1">
    <property type="nucleotide sequence ID" value="NZ_FOQL01000003.1"/>
</dbReference>
<dbReference type="Proteomes" id="UP000243606">
    <property type="component" value="Unassembled WGS sequence"/>
</dbReference>
<organism evidence="1 2">
    <name type="scientific">Pseudomonas guineae</name>
    <dbReference type="NCBI Taxonomy" id="425504"/>
    <lineage>
        <taxon>Bacteria</taxon>
        <taxon>Pseudomonadati</taxon>
        <taxon>Pseudomonadota</taxon>
        <taxon>Gammaproteobacteria</taxon>
        <taxon>Pseudomonadales</taxon>
        <taxon>Pseudomonadaceae</taxon>
        <taxon>Pseudomonas</taxon>
    </lineage>
</organism>
<dbReference type="AlphaFoldDB" id="A0A1I3KBC9"/>
<dbReference type="EMBL" id="FOQL01000003">
    <property type="protein sequence ID" value="SFI69608.1"/>
    <property type="molecule type" value="Genomic_DNA"/>
</dbReference>
<keyword evidence="2" id="KW-1185">Reference proteome</keyword>
<dbReference type="OrthoDB" id="8877014at2"/>
<proteinExistence type="predicted"/>
<dbReference type="Pfam" id="PF13252">
    <property type="entry name" value="Phage_capsid_3"/>
    <property type="match status" value="1"/>
</dbReference>
<reference evidence="2" key="1">
    <citation type="submission" date="2016-10" db="EMBL/GenBank/DDBJ databases">
        <authorList>
            <person name="Varghese N."/>
            <person name="Submissions S."/>
        </authorList>
    </citation>
    <scope>NUCLEOTIDE SEQUENCE [LARGE SCALE GENOMIC DNA]</scope>
    <source>
        <strain evidence="2">LMG 24016</strain>
    </source>
</reference>
<sequence>MTNKTNTPYGDKTAQIQQAVGLFASHNQRNTTMNRLTGKMPTGTAGAEMTLRKQSSSHMPIVKCMDLGKSTGDEVTFHLLNPVGAKPIMGSANAEGRGVGMKLSEDRLRVDQARFPVDLGNAMTSIRSPADFRKLGRPVAQGLADKYVDQSNLVHMAGARGFNDNIEWVVPTTADSDFAAIMVNPVKAPTKNRHFIADGGNGVKPFTVNAGEVDLVSTDLLKMDTVDGIRTYMEQIALPPPPVIFEGDEAATDSPLRVLLVSPAQYSTFATDPNFRSFQASAMARASQAKGHPLFKGDAGLWNGVLIVKMPKPIRFYAGDTIKYCASYTSEAETSCIVPASFGTTHAVDRAILLGGQAVAEAWAASDKSKIPFFWSEKELDHGDKCELLLGMIRGVSKIRFDVDHGDGSQFTDYGVTVFDTAVPIIGARK</sequence>
<dbReference type="STRING" id="425504.SAMN05216206_2766"/>
<name>A0A1I3KBC9_9PSED</name>
<gene>
    <name evidence="1" type="ORF">SAMN05216206_2766</name>
</gene>
<dbReference type="InterPro" id="IPR025267">
    <property type="entry name" value="ORF017-like"/>
</dbReference>
<accession>A0A1I3KBC9</accession>
<evidence type="ECO:0000313" key="2">
    <source>
        <dbReference type="Proteomes" id="UP000243606"/>
    </source>
</evidence>
<evidence type="ECO:0000313" key="1">
    <source>
        <dbReference type="EMBL" id="SFI69608.1"/>
    </source>
</evidence>
<protein>
    <submittedName>
        <fullName evidence="1">Major capsid protein, N4-gp56 family</fullName>
    </submittedName>
</protein>